<dbReference type="InterPro" id="IPR006597">
    <property type="entry name" value="Sel1-like"/>
</dbReference>
<dbReference type="InterPro" id="IPR050767">
    <property type="entry name" value="Sel1_AlgK"/>
</dbReference>
<dbReference type="KEGG" id="mpp:MICPUCDRAFT_56845"/>
<organism evidence="3">
    <name type="scientific">Micromonas pusilla (strain CCMP1545)</name>
    <name type="common">Picoplanktonic green alga</name>
    <dbReference type="NCBI Taxonomy" id="564608"/>
    <lineage>
        <taxon>Eukaryota</taxon>
        <taxon>Viridiplantae</taxon>
        <taxon>Chlorophyta</taxon>
        <taxon>Mamiellophyceae</taxon>
        <taxon>Mamiellales</taxon>
        <taxon>Mamiellaceae</taxon>
        <taxon>Micromonas</taxon>
    </lineage>
</organism>
<dbReference type="EMBL" id="GG663737">
    <property type="protein sequence ID" value="EEH59190.1"/>
    <property type="molecule type" value="Genomic_DNA"/>
</dbReference>
<dbReference type="RefSeq" id="XP_003057545.1">
    <property type="nucleotide sequence ID" value="XM_003057499.1"/>
</dbReference>
<name>C1MNA6_MICPC</name>
<protein>
    <submittedName>
        <fullName evidence="2">Predicted protein</fullName>
    </submittedName>
</protein>
<dbReference type="Gene3D" id="1.25.40.10">
    <property type="entry name" value="Tetratricopeptide repeat domain"/>
    <property type="match status" value="1"/>
</dbReference>
<dbReference type="SMART" id="SM00671">
    <property type="entry name" value="SEL1"/>
    <property type="match status" value="3"/>
</dbReference>
<sequence length="326" mass="36057">MSKKNRKTIPKKSQNKYEVVTHERPFHGTLQGARVSAPPAKLGDASTIDLLASRREELFLPSDHPYHPSNLVITDPERVRALRDAALKNNDANASWTLACHYFGTGRKEVPAEILEKLRKDYADQNASKLWLDSAMPPSPGPDTNPSAMHVHFERLAAELGHVEAQFQAANQFGEHREGSDEYESLTTEQLAYARELYELAAEAGHPGAMYRLGLAYGRGRGAPQSNEKSLQWYEKSADYAEDHELKVAAATNAGRMHLVSEGIPRDYEKVRRYFQIALDGDPDDSVALHGLEIAERALGGVGSTAVTTRMPDGSVLLQYSECTIC</sequence>
<dbReference type="Proteomes" id="UP000001876">
    <property type="component" value="Unassembled WGS sequence"/>
</dbReference>
<accession>C1MNA6</accession>
<proteinExistence type="inferred from homology"/>
<dbReference type="GO" id="GO:0005789">
    <property type="term" value="C:endoplasmic reticulum membrane"/>
    <property type="evidence" value="ECO:0007669"/>
    <property type="project" value="TreeGrafter"/>
</dbReference>
<dbReference type="InterPro" id="IPR011990">
    <property type="entry name" value="TPR-like_helical_dom_sf"/>
</dbReference>
<gene>
    <name evidence="2" type="ORF">MICPUCDRAFT_56845</name>
</gene>
<dbReference type="AlphaFoldDB" id="C1MNA6"/>
<reference evidence="2 3" key="1">
    <citation type="journal article" date="2009" name="Science">
        <title>Green evolution and dynamic adaptations revealed by genomes of the marine picoeukaryotes Micromonas.</title>
        <authorList>
            <person name="Worden A.Z."/>
            <person name="Lee J.H."/>
            <person name="Mock T."/>
            <person name="Rouze P."/>
            <person name="Simmons M.P."/>
            <person name="Aerts A.L."/>
            <person name="Allen A.E."/>
            <person name="Cuvelier M.L."/>
            <person name="Derelle E."/>
            <person name="Everett M.V."/>
            <person name="Foulon E."/>
            <person name="Grimwood J."/>
            <person name="Gundlach H."/>
            <person name="Henrissat B."/>
            <person name="Napoli C."/>
            <person name="McDonald S.M."/>
            <person name="Parker M.S."/>
            <person name="Rombauts S."/>
            <person name="Salamov A."/>
            <person name="Von Dassow P."/>
            <person name="Badger J.H."/>
            <person name="Coutinho P.M."/>
            <person name="Demir E."/>
            <person name="Dubchak I."/>
            <person name="Gentemann C."/>
            <person name="Eikrem W."/>
            <person name="Gready J.E."/>
            <person name="John U."/>
            <person name="Lanier W."/>
            <person name="Lindquist E.A."/>
            <person name="Lucas S."/>
            <person name="Mayer K.F."/>
            <person name="Moreau H."/>
            <person name="Not F."/>
            <person name="Otillar R."/>
            <person name="Panaud O."/>
            <person name="Pangilinan J."/>
            <person name="Paulsen I."/>
            <person name="Piegu B."/>
            <person name="Poliakov A."/>
            <person name="Robbens S."/>
            <person name="Schmutz J."/>
            <person name="Toulza E."/>
            <person name="Wyss T."/>
            <person name="Zelensky A."/>
            <person name="Zhou K."/>
            <person name="Armbrust E.V."/>
            <person name="Bhattacharya D."/>
            <person name="Goodenough U.W."/>
            <person name="Van de Peer Y."/>
            <person name="Grigoriev I.V."/>
        </authorList>
    </citation>
    <scope>NUCLEOTIDE SEQUENCE [LARGE SCALE GENOMIC DNA]</scope>
    <source>
        <strain evidence="2 3">CCMP1545</strain>
    </source>
</reference>
<dbReference type="GeneID" id="9682511"/>
<keyword evidence="3" id="KW-1185">Reference proteome</keyword>
<evidence type="ECO:0000313" key="3">
    <source>
        <dbReference type="Proteomes" id="UP000001876"/>
    </source>
</evidence>
<dbReference type="Pfam" id="PF08238">
    <property type="entry name" value="Sel1"/>
    <property type="match status" value="3"/>
</dbReference>
<dbReference type="SUPFAM" id="SSF81901">
    <property type="entry name" value="HCP-like"/>
    <property type="match status" value="1"/>
</dbReference>
<comment type="similarity">
    <text evidence="1">Belongs to the sel-1 family.</text>
</comment>
<dbReference type="PANTHER" id="PTHR11102">
    <property type="entry name" value="SEL-1-LIKE PROTEIN"/>
    <property type="match status" value="1"/>
</dbReference>
<dbReference type="GO" id="GO:0036503">
    <property type="term" value="P:ERAD pathway"/>
    <property type="evidence" value="ECO:0007669"/>
    <property type="project" value="TreeGrafter"/>
</dbReference>
<dbReference type="PANTHER" id="PTHR11102:SF147">
    <property type="entry name" value="SEL1L ADAPTOR SUBUNIT OF ERAD E3 UBIQUITIN LIGASE"/>
    <property type="match status" value="1"/>
</dbReference>
<evidence type="ECO:0000313" key="2">
    <source>
        <dbReference type="EMBL" id="EEH59190.1"/>
    </source>
</evidence>
<evidence type="ECO:0000256" key="1">
    <source>
        <dbReference type="ARBA" id="ARBA00038101"/>
    </source>
</evidence>